<proteinExistence type="predicted"/>
<comment type="caution">
    <text evidence="1">The sequence shown here is derived from an EMBL/GenBank/DDBJ whole genome shotgun (WGS) entry which is preliminary data.</text>
</comment>
<dbReference type="STRING" id="246786.GS18_0216075"/>
<organism evidence="1 2">
    <name type="scientific">Metabacillus indicus</name>
    <name type="common">Bacillus indicus</name>
    <dbReference type="NCBI Taxonomy" id="246786"/>
    <lineage>
        <taxon>Bacteria</taxon>
        <taxon>Bacillati</taxon>
        <taxon>Bacillota</taxon>
        <taxon>Bacilli</taxon>
        <taxon>Bacillales</taxon>
        <taxon>Bacillaceae</taxon>
        <taxon>Metabacillus</taxon>
    </lineage>
</organism>
<evidence type="ECO:0000313" key="2">
    <source>
        <dbReference type="Proteomes" id="UP000028549"/>
    </source>
</evidence>
<evidence type="ECO:0008006" key="3">
    <source>
        <dbReference type="Google" id="ProtNLM"/>
    </source>
</evidence>
<dbReference type="Proteomes" id="UP000028549">
    <property type="component" value="Unassembled WGS sequence"/>
</dbReference>
<name>A0A084GNM1_METID</name>
<evidence type="ECO:0000313" key="1">
    <source>
        <dbReference type="EMBL" id="KEZ48933.1"/>
    </source>
</evidence>
<sequence>MKKLILPVLAGLLLAGCESDEEKAAAYTEQQVEKLYGVKAETVKIEEQQGYGSTIVIVLASLFGDTYNLTLKTEDDLSFSASIYDDLSQFHVDYVTKKHETLLKIDDEYQKLAAILEENGISDFILMPGFEATIEASGKIKAENANAGQIIDALTEMSAKLIKNVPYSLALNMETEEPGEPIVSLPYKQNELGELTGVLEKQLQAFRLHRRFDETVKNELRTLGLTGTSFLDERTEVNEETYYDQSISLSFIESYQEENLLKAMELIRGNGMAEAEVSLFSPEGSRTDSCKASVLMDAADLKRCYGL</sequence>
<reference evidence="1 2" key="1">
    <citation type="journal article" date="2005" name="Int. J. Syst. Evol. Microbiol.">
        <title>Bacillus cibi sp. nov., isolated from jeotgal, a traditional Korean fermented seafood.</title>
        <authorList>
            <person name="Yoon J.H."/>
            <person name="Lee C.H."/>
            <person name="Oh T.K."/>
        </authorList>
    </citation>
    <scope>NUCLEOTIDE SEQUENCE [LARGE SCALE GENOMIC DNA]</scope>
    <source>
        <strain evidence="1 2">DSM 16189</strain>
    </source>
</reference>
<dbReference type="AlphaFoldDB" id="A0A084GNM1"/>
<dbReference type="EMBL" id="JNVC02000013">
    <property type="protein sequence ID" value="KEZ48933.1"/>
    <property type="molecule type" value="Genomic_DNA"/>
</dbReference>
<dbReference type="PROSITE" id="PS51257">
    <property type="entry name" value="PROKAR_LIPOPROTEIN"/>
    <property type="match status" value="1"/>
</dbReference>
<dbReference type="OrthoDB" id="10012949at2"/>
<accession>A0A084GNM1</accession>
<gene>
    <name evidence="1" type="ORF">GS18_0216075</name>
</gene>
<keyword evidence="2" id="KW-1185">Reference proteome</keyword>
<protein>
    <recommendedName>
        <fullName evidence="3">Lipoprotein</fullName>
    </recommendedName>
</protein>
<dbReference type="RefSeq" id="WP_029566512.1">
    <property type="nucleotide sequence ID" value="NZ_JNVC02000013.1"/>
</dbReference>